<accession>A0AAW1KSA7</accession>
<dbReference type="AlphaFoldDB" id="A0AAW1KSA7"/>
<protein>
    <recommendedName>
        <fullName evidence="2">peptidylprolyl isomerase</fullName>
        <ecNumber evidence="2">5.2.1.8</ecNumber>
    </recommendedName>
</protein>
<evidence type="ECO:0000313" key="7">
    <source>
        <dbReference type="Proteomes" id="UP001443914"/>
    </source>
</evidence>
<gene>
    <name evidence="6" type="ORF">RND81_05G114200</name>
</gene>
<organism evidence="6 7">
    <name type="scientific">Saponaria officinalis</name>
    <name type="common">Common soapwort</name>
    <name type="synonym">Lychnis saponaria</name>
    <dbReference type="NCBI Taxonomy" id="3572"/>
    <lineage>
        <taxon>Eukaryota</taxon>
        <taxon>Viridiplantae</taxon>
        <taxon>Streptophyta</taxon>
        <taxon>Embryophyta</taxon>
        <taxon>Tracheophyta</taxon>
        <taxon>Spermatophyta</taxon>
        <taxon>Magnoliopsida</taxon>
        <taxon>eudicotyledons</taxon>
        <taxon>Gunneridae</taxon>
        <taxon>Pentapetalae</taxon>
        <taxon>Caryophyllales</taxon>
        <taxon>Caryophyllaceae</taxon>
        <taxon>Caryophylleae</taxon>
        <taxon>Saponaria</taxon>
    </lineage>
</organism>
<dbReference type="GO" id="GO:0003755">
    <property type="term" value="F:peptidyl-prolyl cis-trans isomerase activity"/>
    <property type="evidence" value="ECO:0007669"/>
    <property type="project" value="UniProtKB-EC"/>
</dbReference>
<keyword evidence="5" id="KW-0802">TPR repeat</keyword>
<evidence type="ECO:0000256" key="2">
    <source>
        <dbReference type="ARBA" id="ARBA00013194"/>
    </source>
</evidence>
<evidence type="ECO:0000256" key="5">
    <source>
        <dbReference type="PROSITE-ProRule" id="PRU00339"/>
    </source>
</evidence>
<dbReference type="PANTHER" id="PTHR46512">
    <property type="entry name" value="PEPTIDYLPROLYL ISOMERASE"/>
    <property type="match status" value="1"/>
</dbReference>
<dbReference type="EC" id="5.2.1.8" evidence="2"/>
<evidence type="ECO:0000256" key="1">
    <source>
        <dbReference type="ARBA" id="ARBA00000971"/>
    </source>
</evidence>
<proteinExistence type="predicted"/>
<dbReference type="PANTHER" id="PTHR46512:SF9">
    <property type="entry name" value="PEPTIDYLPROLYL ISOMERASE"/>
    <property type="match status" value="1"/>
</dbReference>
<comment type="catalytic activity">
    <reaction evidence="1">
        <text>[protein]-peptidylproline (omega=180) = [protein]-peptidylproline (omega=0)</text>
        <dbReference type="Rhea" id="RHEA:16237"/>
        <dbReference type="Rhea" id="RHEA-COMP:10747"/>
        <dbReference type="Rhea" id="RHEA-COMP:10748"/>
        <dbReference type="ChEBI" id="CHEBI:83833"/>
        <dbReference type="ChEBI" id="CHEBI:83834"/>
        <dbReference type="EC" id="5.2.1.8"/>
    </reaction>
</comment>
<dbReference type="Gene3D" id="1.25.40.10">
    <property type="entry name" value="Tetratricopeptide repeat domain"/>
    <property type="match status" value="1"/>
</dbReference>
<keyword evidence="3" id="KW-0697">Rotamase</keyword>
<dbReference type="Proteomes" id="UP001443914">
    <property type="component" value="Unassembled WGS sequence"/>
</dbReference>
<evidence type="ECO:0000256" key="4">
    <source>
        <dbReference type="ARBA" id="ARBA00023235"/>
    </source>
</evidence>
<sequence length="98" mass="11640">MARELCSMVLSYFPENIKALFRRALSFMKYDMFLEAHEDLEKALKIEPKNKDILREYFYNVVKNRLAVNSNGKRCLDDACEITLLQKQRITTVKNHCY</sequence>
<dbReference type="InterPro" id="IPR019734">
    <property type="entry name" value="TPR_rpt"/>
</dbReference>
<keyword evidence="4" id="KW-0413">Isomerase</keyword>
<reference evidence="6" key="1">
    <citation type="submission" date="2024-03" db="EMBL/GenBank/DDBJ databases">
        <title>WGS assembly of Saponaria officinalis var. Norfolk2.</title>
        <authorList>
            <person name="Jenkins J."/>
            <person name="Shu S."/>
            <person name="Grimwood J."/>
            <person name="Barry K."/>
            <person name="Goodstein D."/>
            <person name="Schmutz J."/>
            <person name="Leebens-Mack J."/>
            <person name="Osbourn A."/>
        </authorList>
    </citation>
    <scope>NUCLEOTIDE SEQUENCE [LARGE SCALE GENOMIC DNA]</scope>
    <source>
        <strain evidence="6">JIC</strain>
    </source>
</reference>
<dbReference type="InterPro" id="IPR050754">
    <property type="entry name" value="FKBP4/5/8-like"/>
</dbReference>
<dbReference type="SUPFAM" id="SSF48452">
    <property type="entry name" value="TPR-like"/>
    <property type="match status" value="1"/>
</dbReference>
<name>A0AAW1KSA7_SAPOF</name>
<dbReference type="PROSITE" id="PS50005">
    <property type="entry name" value="TPR"/>
    <property type="match status" value="1"/>
</dbReference>
<feature type="repeat" description="TPR" evidence="5">
    <location>
        <begin position="17"/>
        <end position="50"/>
    </location>
</feature>
<evidence type="ECO:0000256" key="3">
    <source>
        <dbReference type="ARBA" id="ARBA00023110"/>
    </source>
</evidence>
<comment type="caution">
    <text evidence="6">The sequence shown here is derived from an EMBL/GenBank/DDBJ whole genome shotgun (WGS) entry which is preliminary data.</text>
</comment>
<evidence type="ECO:0000313" key="6">
    <source>
        <dbReference type="EMBL" id="KAK9724997.1"/>
    </source>
</evidence>
<dbReference type="InterPro" id="IPR011990">
    <property type="entry name" value="TPR-like_helical_dom_sf"/>
</dbReference>
<keyword evidence="7" id="KW-1185">Reference proteome</keyword>
<dbReference type="EMBL" id="JBDFQZ010000005">
    <property type="protein sequence ID" value="KAK9724997.1"/>
    <property type="molecule type" value="Genomic_DNA"/>
</dbReference>